<dbReference type="RefSeq" id="WP_077549237.1">
    <property type="nucleotide sequence ID" value="NZ_JACHEJ010000020.1"/>
</dbReference>
<evidence type="ECO:0000259" key="7">
    <source>
        <dbReference type="Pfam" id="PF06429"/>
    </source>
</evidence>
<dbReference type="InterPro" id="IPR037058">
    <property type="entry name" value="Falgellar_hook_FlgE_sf"/>
</dbReference>
<dbReference type="GO" id="GO:0009425">
    <property type="term" value="C:bacterial-type flagellum basal body"/>
    <property type="evidence" value="ECO:0007669"/>
    <property type="project" value="UniProtKB-SubCell"/>
</dbReference>
<evidence type="ECO:0000259" key="6">
    <source>
        <dbReference type="Pfam" id="PF00460"/>
    </source>
</evidence>
<organism evidence="10 11">
    <name type="scientific">Pseudorhizobium flavum</name>
    <dbReference type="NCBI Taxonomy" id="1335061"/>
    <lineage>
        <taxon>Bacteria</taxon>
        <taxon>Pseudomonadati</taxon>
        <taxon>Pseudomonadota</taxon>
        <taxon>Alphaproteobacteria</taxon>
        <taxon>Hyphomicrobiales</taxon>
        <taxon>Rhizobiaceae</taxon>
        <taxon>Rhizobium/Agrobacterium group</taxon>
        <taxon>Pseudorhizobium</taxon>
    </lineage>
</organism>
<dbReference type="GO" id="GO:0009424">
    <property type="term" value="C:bacterial-type flagellum hook"/>
    <property type="evidence" value="ECO:0007669"/>
    <property type="project" value="TreeGrafter"/>
</dbReference>
<dbReference type="GO" id="GO:0005829">
    <property type="term" value="C:cytosol"/>
    <property type="evidence" value="ECO:0007669"/>
    <property type="project" value="TreeGrafter"/>
</dbReference>
<evidence type="ECO:0000256" key="1">
    <source>
        <dbReference type="ARBA" id="ARBA00004117"/>
    </source>
</evidence>
<comment type="similarity">
    <text evidence="2 5">Belongs to the flagella basal body rod proteins family.</text>
</comment>
<keyword evidence="11" id="KW-1185">Reference proteome</keyword>
<dbReference type="Gene3D" id="2.60.98.20">
    <property type="entry name" value="Flagellar hook protein FlgE"/>
    <property type="match status" value="1"/>
</dbReference>
<evidence type="ECO:0000313" key="11">
    <source>
        <dbReference type="Proteomes" id="UP000535501"/>
    </source>
</evidence>
<proteinExistence type="inferred from homology"/>
<name>A0A7W9Z243_9HYPH</name>
<comment type="subcellular location">
    <subcellularLocation>
        <location evidence="1 5">Bacterial flagellum basal body</location>
    </subcellularLocation>
</comment>
<dbReference type="NCBIfam" id="TIGR03506">
    <property type="entry name" value="FlgEFG_subfam"/>
    <property type="match status" value="1"/>
</dbReference>
<reference evidence="10 11" key="1">
    <citation type="submission" date="2020-08" db="EMBL/GenBank/DDBJ databases">
        <title>Genomic Encyclopedia of Type Strains, Phase IV (KMG-IV): sequencing the most valuable type-strain genomes for metagenomic binning, comparative biology and taxonomic classification.</title>
        <authorList>
            <person name="Goeker M."/>
        </authorList>
    </citation>
    <scope>NUCLEOTIDE SEQUENCE [LARGE SCALE GENOMIC DNA]</scope>
    <source>
        <strain evidence="10 11">DSM 102134</strain>
    </source>
</reference>
<accession>A0A7W9Z243</accession>
<evidence type="ECO:0000256" key="2">
    <source>
        <dbReference type="ARBA" id="ARBA00009677"/>
    </source>
</evidence>
<evidence type="ECO:0000259" key="8">
    <source>
        <dbReference type="Pfam" id="PF07559"/>
    </source>
</evidence>
<feature type="domain" description="Flagellar hook protein FlgE/F/G-like D1" evidence="9">
    <location>
        <begin position="85"/>
        <end position="146"/>
    </location>
</feature>
<dbReference type="InterPro" id="IPR053967">
    <property type="entry name" value="LlgE_F_G-like_D1"/>
</dbReference>
<dbReference type="Pfam" id="PF22692">
    <property type="entry name" value="LlgE_F_G_D1"/>
    <property type="match status" value="1"/>
</dbReference>
<keyword evidence="10" id="KW-0969">Cilium</keyword>
<dbReference type="InterPro" id="IPR001444">
    <property type="entry name" value="Flag_bb_rod_N"/>
</dbReference>
<dbReference type="InterPro" id="IPR037925">
    <property type="entry name" value="FlgE/F/G-like"/>
</dbReference>
<dbReference type="AlphaFoldDB" id="A0A7W9Z243"/>
<dbReference type="InterPro" id="IPR019776">
    <property type="entry name" value="Flagellar_basal_body_rod_CS"/>
</dbReference>
<dbReference type="PANTHER" id="PTHR30435">
    <property type="entry name" value="FLAGELLAR PROTEIN"/>
    <property type="match status" value="1"/>
</dbReference>
<dbReference type="InterPro" id="IPR020013">
    <property type="entry name" value="Flagellar_FlgE/F/G"/>
</dbReference>
<dbReference type="SUPFAM" id="SSF117143">
    <property type="entry name" value="Flagellar hook protein flgE"/>
    <property type="match status" value="1"/>
</dbReference>
<dbReference type="PROSITE" id="PS00588">
    <property type="entry name" value="FLAGELLA_BB_ROD"/>
    <property type="match status" value="1"/>
</dbReference>
<evidence type="ECO:0000313" key="10">
    <source>
        <dbReference type="EMBL" id="MBB6182144.1"/>
    </source>
</evidence>
<evidence type="ECO:0000256" key="5">
    <source>
        <dbReference type="RuleBase" id="RU362116"/>
    </source>
</evidence>
<feature type="domain" description="Flagellar basal body rod protein N-terminal" evidence="6">
    <location>
        <begin position="7"/>
        <end position="37"/>
    </location>
</feature>
<gene>
    <name evidence="10" type="ORF">HNQ75_004133</name>
</gene>
<feature type="domain" description="Flagellar basal-body/hook protein C-terminal" evidence="7">
    <location>
        <begin position="386"/>
        <end position="431"/>
    </location>
</feature>
<dbReference type="EMBL" id="JACHEJ010000020">
    <property type="protein sequence ID" value="MBB6182144.1"/>
    <property type="molecule type" value="Genomic_DNA"/>
</dbReference>
<dbReference type="Pfam" id="PF07559">
    <property type="entry name" value="FlgE_D2"/>
    <property type="match status" value="1"/>
</dbReference>
<protein>
    <recommendedName>
        <fullName evidence="3 5">Flagellar hook protein FlgE</fullName>
    </recommendedName>
</protein>
<dbReference type="PANTHER" id="PTHR30435:SF1">
    <property type="entry name" value="FLAGELLAR HOOK PROTEIN FLGE"/>
    <property type="match status" value="1"/>
</dbReference>
<comment type="caution">
    <text evidence="10">The sequence shown here is derived from an EMBL/GenBank/DDBJ whole genome shotgun (WGS) entry which is preliminary data.</text>
</comment>
<evidence type="ECO:0000259" key="9">
    <source>
        <dbReference type="Pfam" id="PF22692"/>
    </source>
</evidence>
<dbReference type="Pfam" id="PF00460">
    <property type="entry name" value="Flg_bb_rod"/>
    <property type="match status" value="1"/>
</dbReference>
<dbReference type="GO" id="GO:0071978">
    <property type="term" value="P:bacterial-type flagellum-dependent swarming motility"/>
    <property type="evidence" value="ECO:0007669"/>
    <property type="project" value="TreeGrafter"/>
</dbReference>
<evidence type="ECO:0000256" key="4">
    <source>
        <dbReference type="ARBA" id="ARBA00023143"/>
    </source>
</evidence>
<keyword evidence="10" id="KW-0966">Cell projection</keyword>
<sequence length="433" mass="44680">MSIFGTMRTAVSGMNGQANRLGTVGDNIANANTVGYKGASTSFTSLILPSSEGSYNSGGVETKVRYSISQEGGYSATTSLTDLSIKGNGFFIVKAEGGSPVLTRAGNFVPDGDGNLVNAAGFALMGYSYNAGAPAVVVNGFDGLVPVNVKQQGLSAQASTSGYFQGNINAGAPVVAAADLPSANADPGADNTFKTSMVGYDTLGNVVQYDYYFTKTAEGDPSVPTESEWEVAIYRNADAATGGTSSFPYTSGPIATGTLMFDSYGKLTESGTVTPTITLDMDDPVTGQTIEMDFGGLIQLGAQSSGEGKLDGLAASELKGVNIDKDGTVYAQYADGSLKPLYRIPLATVASPDLLTPGSGNVYTANTESGVTVTGFAQTNGLGYIQSGSLESSNVDIAEELTEMIEAQRVYTANSKVFQTGSDLMEVLVNLKR</sequence>
<dbReference type="InterPro" id="IPR010930">
    <property type="entry name" value="Flg_bb/hook_C_dom"/>
</dbReference>
<feature type="domain" description="Flagellar hook protein FlgE D2" evidence="8">
    <location>
        <begin position="182"/>
        <end position="305"/>
    </location>
</feature>
<keyword evidence="10" id="KW-0282">Flagellum</keyword>
<dbReference type="Proteomes" id="UP000535501">
    <property type="component" value="Unassembled WGS sequence"/>
</dbReference>
<dbReference type="Pfam" id="PF06429">
    <property type="entry name" value="Flg_bbr_C"/>
    <property type="match status" value="1"/>
</dbReference>
<evidence type="ECO:0000256" key="3">
    <source>
        <dbReference type="ARBA" id="ARBA00019015"/>
    </source>
</evidence>
<comment type="function">
    <text evidence="5">A flexible structure which links the flagellar filament to the drive apparatus in the basal body.</text>
</comment>
<keyword evidence="4 5" id="KW-0975">Bacterial flagellum</keyword>
<dbReference type="InterPro" id="IPR011491">
    <property type="entry name" value="FlgE_D2"/>
</dbReference>